<dbReference type="EMBL" id="FQUS01000008">
    <property type="protein sequence ID" value="SHF42804.1"/>
    <property type="molecule type" value="Genomic_DNA"/>
</dbReference>
<dbReference type="Gene3D" id="1.20.1730.10">
    <property type="entry name" value="Sodium/glucose cotransporter"/>
    <property type="match status" value="1"/>
</dbReference>
<feature type="transmembrane region" description="Helical" evidence="7">
    <location>
        <begin position="314"/>
        <end position="338"/>
    </location>
</feature>
<feature type="transmembrane region" description="Helical" evidence="7">
    <location>
        <begin position="186"/>
        <end position="209"/>
    </location>
</feature>
<evidence type="ECO:0000256" key="1">
    <source>
        <dbReference type="ARBA" id="ARBA00004141"/>
    </source>
</evidence>
<organism evidence="8 9">
    <name type="scientific">Fodinibius roseus</name>
    <dbReference type="NCBI Taxonomy" id="1194090"/>
    <lineage>
        <taxon>Bacteria</taxon>
        <taxon>Pseudomonadati</taxon>
        <taxon>Balneolota</taxon>
        <taxon>Balneolia</taxon>
        <taxon>Balneolales</taxon>
        <taxon>Balneolaceae</taxon>
        <taxon>Fodinibius</taxon>
    </lineage>
</organism>
<feature type="transmembrane region" description="Helical" evidence="7">
    <location>
        <begin position="391"/>
        <end position="413"/>
    </location>
</feature>
<evidence type="ECO:0000256" key="7">
    <source>
        <dbReference type="SAM" id="Phobius"/>
    </source>
</evidence>
<proteinExistence type="inferred from homology"/>
<keyword evidence="3 7" id="KW-0812">Transmembrane</keyword>
<evidence type="ECO:0000256" key="3">
    <source>
        <dbReference type="ARBA" id="ARBA00022692"/>
    </source>
</evidence>
<dbReference type="CDD" id="cd10329">
    <property type="entry name" value="SLC5sbd_SGLT1-like"/>
    <property type="match status" value="1"/>
</dbReference>
<feature type="transmembrane region" description="Helical" evidence="7">
    <location>
        <begin position="119"/>
        <end position="142"/>
    </location>
</feature>
<comment type="subcellular location">
    <subcellularLocation>
        <location evidence="1">Membrane</location>
        <topology evidence="1">Multi-pass membrane protein</topology>
    </subcellularLocation>
</comment>
<keyword evidence="5 7" id="KW-0472">Membrane</keyword>
<feature type="transmembrane region" description="Helical" evidence="7">
    <location>
        <begin position="154"/>
        <end position="174"/>
    </location>
</feature>
<dbReference type="InterPro" id="IPR001734">
    <property type="entry name" value="Na/solute_symporter"/>
</dbReference>
<feature type="transmembrane region" description="Helical" evidence="7">
    <location>
        <begin position="44"/>
        <end position="66"/>
    </location>
</feature>
<feature type="transmembrane region" description="Helical" evidence="7">
    <location>
        <begin position="78"/>
        <end position="98"/>
    </location>
</feature>
<feature type="transmembrane region" description="Helical" evidence="7">
    <location>
        <begin position="420"/>
        <end position="442"/>
    </location>
</feature>
<evidence type="ECO:0000256" key="2">
    <source>
        <dbReference type="ARBA" id="ARBA00006434"/>
    </source>
</evidence>
<feature type="transmembrane region" description="Helical" evidence="7">
    <location>
        <begin position="6"/>
        <end position="23"/>
    </location>
</feature>
<dbReference type="AlphaFoldDB" id="A0A1M5BJQ2"/>
<evidence type="ECO:0000313" key="9">
    <source>
        <dbReference type="Proteomes" id="UP000184041"/>
    </source>
</evidence>
<evidence type="ECO:0000313" key="8">
    <source>
        <dbReference type="EMBL" id="SHF42804.1"/>
    </source>
</evidence>
<gene>
    <name evidence="8" type="ORF">SAMN05443144_108151</name>
</gene>
<feature type="transmembrane region" description="Helical" evidence="7">
    <location>
        <begin position="229"/>
        <end position="247"/>
    </location>
</feature>
<feature type="transmembrane region" description="Helical" evidence="7">
    <location>
        <begin position="448"/>
        <end position="471"/>
    </location>
</feature>
<keyword evidence="9" id="KW-1185">Reference proteome</keyword>
<sequence>MPLAGIDLLIITAYILFICWRGISARTSYSTADDYFLANRSLSWPVIGLSLFATNISTSSIIGLGGSGYKTGISVFNYEWTGAIMLVIFALFIAPYYIRNRLTTMPEFLERRFDHRSRFYFSVISILINVLIDIAGALYAGSLFLRGLFPDIDLFVFVGVMALIAGLYTVVGGLKAVVLTDSVQGILLAVGTGIISVMLFMKLGSWTEITAALPDNFMSLIQPLDDELTPWPTLFVSIPILGFYFMCSNQHMVQRILGAKSIEDGKKGAIFAGFLKLPILFLLVLPGTMGLLLYPDLENANFIFPTMLYDLLPAGLLGIVMTGFIAALMSSIDSALTASGSIATLDIYKNIVPAKSERHFILVGKIFIILFVTIASLWAPFIEQFPTLWEYLQAVLAYLTPPVVTCFLGGLLWRRASAEGAFYTLLLGTFFAFLMVINNYVYPIWGTVHYLYSATMIFTFSCLVMVVTSALQPRTRAGREKEGALGTIREMADHDQPADEYSGPWYLSSKGFAFFVCTATLILVISFW</sequence>
<evidence type="ECO:0000256" key="4">
    <source>
        <dbReference type="ARBA" id="ARBA00022989"/>
    </source>
</evidence>
<dbReference type="Pfam" id="PF00474">
    <property type="entry name" value="SSF"/>
    <property type="match status" value="1"/>
</dbReference>
<reference evidence="8 9" key="1">
    <citation type="submission" date="2016-11" db="EMBL/GenBank/DDBJ databases">
        <authorList>
            <person name="Jaros S."/>
            <person name="Januszkiewicz K."/>
            <person name="Wedrychowicz H."/>
        </authorList>
    </citation>
    <scope>NUCLEOTIDE SEQUENCE [LARGE SCALE GENOMIC DNA]</scope>
    <source>
        <strain evidence="8 9">DSM 21986</strain>
    </source>
</reference>
<dbReference type="Proteomes" id="UP000184041">
    <property type="component" value="Unassembled WGS sequence"/>
</dbReference>
<dbReference type="PANTHER" id="PTHR11819:SF195">
    <property type="entry name" value="SODIUM_GLUCOSE COTRANSPORTER 4"/>
    <property type="match status" value="1"/>
</dbReference>
<protein>
    <submittedName>
        <fullName evidence="8">Solute:Na+ symporter, SSS family</fullName>
    </submittedName>
</protein>
<evidence type="ECO:0000256" key="6">
    <source>
        <dbReference type="RuleBase" id="RU362091"/>
    </source>
</evidence>
<dbReference type="NCBIfam" id="TIGR00813">
    <property type="entry name" value="sss"/>
    <property type="match status" value="1"/>
</dbReference>
<feature type="transmembrane region" description="Helical" evidence="7">
    <location>
        <begin position="268"/>
        <end position="294"/>
    </location>
</feature>
<feature type="transmembrane region" description="Helical" evidence="7">
    <location>
        <begin position="359"/>
        <end position="379"/>
    </location>
</feature>
<dbReference type="RefSeq" id="WP_073062835.1">
    <property type="nucleotide sequence ID" value="NZ_FQUS01000008.1"/>
</dbReference>
<dbReference type="GO" id="GO:0005886">
    <property type="term" value="C:plasma membrane"/>
    <property type="evidence" value="ECO:0007669"/>
    <property type="project" value="TreeGrafter"/>
</dbReference>
<dbReference type="GO" id="GO:0005412">
    <property type="term" value="F:D-glucose:sodium symporter activity"/>
    <property type="evidence" value="ECO:0007669"/>
    <property type="project" value="TreeGrafter"/>
</dbReference>
<accession>A0A1M5BJQ2</accession>
<dbReference type="InterPro" id="IPR038377">
    <property type="entry name" value="Na/Glc_symporter_sf"/>
</dbReference>
<dbReference type="PROSITE" id="PS50283">
    <property type="entry name" value="NA_SOLUT_SYMP_3"/>
    <property type="match status" value="1"/>
</dbReference>
<keyword evidence="4 7" id="KW-1133">Transmembrane helix</keyword>
<dbReference type="PANTHER" id="PTHR11819">
    <property type="entry name" value="SOLUTE CARRIER FAMILY 5"/>
    <property type="match status" value="1"/>
</dbReference>
<feature type="transmembrane region" description="Helical" evidence="7">
    <location>
        <begin position="511"/>
        <end position="527"/>
    </location>
</feature>
<dbReference type="OrthoDB" id="9814523at2"/>
<name>A0A1M5BJQ2_9BACT</name>
<evidence type="ECO:0000256" key="5">
    <source>
        <dbReference type="ARBA" id="ARBA00023136"/>
    </source>
</evidence>
<comment type="similarity">
    <text evidence="2 6">Belongs to the sodium:solute symporter (SSF) (TC 2.A.21) family.</text>
</comment>